<proteinExistence type="predicted"/>
<evidence type="ECO:0000256" key="1">
    <source>
        <dbReference type="SAM" id="Phobius"/>
    </source>
</evidence>
<keyword evidence="1" id="KW-1133">Transmembrane helix</keyword>
<reference evidence="2 3" key="1">
    <citation type="journal article" date="2016" name="Nat. Commun.">
        <title>Thousands of microbial genomes shed light on interconnected biogeochemical processes in an aquifer system.</title>
        <authorList>
            <person name="Anantharaman K."/>
            <person name="Brown C.T."/>
            <person name="Hug L.A."/>
            <person name="Sharon I."/>
            <person name="Castelle C.J."/>
            <person name="Probst A.J."/>
            <person name="Thomas B.C."/>
            <person name="Singh A."/>
            <person name="Wilkins M.J."/>
            <person name="Karaoz U."/>
            <person name="Brodie E.L."/>
            <person name="Williams K.H."/>
            <person name="Hubbard S.S."/>
            <person name="Banfield J.F."/>
        </authorList>
    </citation>
    <scope>NUCLEOTIDE SEQUENCE [LARGE SCALE GENOMIC DNA]</scope>
</reference>
<gene>
    <name evidence="2" type="ORF">A2851_00475</name>
</gene>
<comment type="caution">
    <text evidence="2">The sequence shown here is derived from an EMBL/GenBank/DDBJ whole genome shotgun (WGS) entry which is preliminary data.</text>
</comment>
<evidence type="ECO:0000313" key="3">
    <source>
        <dbReference type="Proteomes" id="UP000176863"/>
    </source>
</evidence>
<sequence length="94" mass="10668">MESLLKADIFFFISSVATVVLAVLASVLLFYLIKAGKNLYALSEALKGGFKESEEFVAELRERLEQTLVFRIFFPPSRRRRRAAGKDDSIKNSH</sequence>
<feature type="transmembrane region" description="Helical" evidence="1">
    <location>
        <begin position="12"/>
        <end position="33"/>
    </location>
</feature>
<keyword evidence="1" id="KW-0472">Membrane</keyword>
<protein>
    <submittedName>
        <fullName evidence="2">Uncharacterized protein</fullName>
    </submittedName>
</protein>
<evidence type="ECO:0000313" key="2">
    <source>
        <dbReference type="EMBL" id="OGG52668.1"/>
    </source>
</evidence>
<organism evidence="2 3">
    <name type="scientific">Candidatus Kaiserbacteria bacterium RIFCSPHIGHO2_01_FULL_53_29</name>
    <dbReference type="NCBI Taxonomy" id="1798480"/>
    <lineage>
        <taxon>Bacteria</taxon>
        <taxon>Candidatus Kaiseribacteriota</taxon>
    </lineage>
</organism>
<name>A0A1F6CU21_9BACT</name>
<dbReference type="Proteomes" id="UP000176863">
    <property type="component" value="Unassembled WGS sequence"/>
</dbReference>
<dbReference type="AlphaFoldDB" id="A0A1F6CU21"/>
<dbReference type="EMBL" id="MFKT01000024">
    <property type="protein sequence ID" value="OGG52668.1"/>
    <property type="molecule type" value="Genomic_DNA"/>
</dbReference>
<dbReference type="STRING" id="1798480.A2851_00475"/>
<accession>A0A1F6CU21</accession>
<keyword evidence="1" id="KW-0812">Transmembrane</keyword>